<dbReference type="RefSeq" id="WP_345030914.1">
    <property type="nucleotide sequence ID" value="NZ_BAABGL010000006.1"/>
</dbReference>
<evidence type="ECO:0000259" key="2">
    <source>
        <dbReference type="Pfam" id="PF24481"/>
    </source>
</evidence>
<name>A0ABP8JCC7_9MICO</name>
<protein>
    <recommendedName>
        <fullName evidence="2">CT398-like coiled coil hairpin domain-containing protein</fullName>
    </recommendedName>
</protein>
<comment type="caution">
    <text evidence="3">The sequence shown here is derived from an EMBL/GenBank/DDBJ whole genome shotgun (WGS) entry which is preliminary data.</text>
</comment>
<dbReference type="Gene3D" id="1.10.287.1490">
    <property type="match status" value="1"/>
</dbReference>
<dbReference type="Proteomes" id="UP001500642">
    <property type="component" value="Unassembled WGS sequence"/>
</dbReference>
<evidence type="ECO:0000313" key="3">
    <source>
        <dbReference type="EMBL" id="GAA4388498.1"/>
    </source>
</evidence>
<organism evidence="3 4">
    <name type="scientific">Brevibacterium pityocampae</name>
    <dbReference type="NCBI Taxonomy" id="506594"/>
    <lineage>
        <taxon>Bacteria</taxon>
        <taxon>Bacillati</taxon>
        <taxon>Actinomycetota</taxon>
        <taxon>Actinomycetes</taxon>
        <taxon>Micrococcales</taxon>
        <taxon>Brevibacteriaceae</taxon>
        <taxon>Brevibacterium</taxon>
    </lineage>
</organism>
<feature type="domain" description="CT398-like coiled coil hairpin" evidence="2">
    <location>
        <begin position="19"/>
        <end position="182"/>
    </location>
</feature>
<keyword evidence="4" id="KW-1185">Reference proteome</keyword>
<feature type="coiled-coil region" evidence="1">
    <location>
        <begin position="150"/>
        <end position="177"/>
    </location>
</feature>
<dbReference type="Pfam" id="PF24481">
    <property type="entry name" value="CT398_CC"/>
    <property type="match status" value="1"/>
</dbReference>
<sequence length="243" mass="25759">MPLTDTEHRALLDWIDLSARLRKNVHAAKQTELLEQLRGLAAEHKANAERIAALEATRTAESERATALETDVAARGATIERMESRLASGEGLTSRDLVALQGDIETAKTARETVEEDQLTSLGTVEEQDAEIRDLRQEGAAIAARGKDLQAERKARAEELAAEAAELEAERAGTAEKLPADIRQRLSAKETAGQIGAAVLAHGTCGACGDELSGVARDALSGSEPGTVVECDSCETLLVTPLG</sequence>
<evidence type="ECO:0000313" key="4">
    <source>
        <dbReference type="Proteomes" id="UP001500642"/>
    </source>
</evidence>
<dbReference type="EMBL" id="BAABGL010000006">
    <property type="protein sequence ID" value="GAA4388498.1"/>
    <property type="molecule type" value="Genomic_DNA"/>
</dbReference>
<accession>A0ABP8JCC7</accession>
<keyword evidence="1" id="KW-0175">Coiled coil</keyword>
<gene>
    <name evidence="3" type="ORF">GCM10023167_13280</name>
</gene>
<dbReference type="InterPro" id="IPR056003">
    <property type="entry name" value="CT398_CC_hairpin"/>
</dbReference>
<reference evidence="4" key="1">
    <citation type="journal article" date="2019" name="Int. J. Syst. Evol. Microbiol.">
        <title>The Global Catalogue of Microorganisms (GCM) 10K type strain sequencing project: providing services to taxonomists for standard genome sequencing and annotation.</title>
        <authorList>
            <consortium name="The Broad Institute Genomics Platform"/>
            <consortium name="The Broad Institute Genome Sequencing Center for Infectious Disease"/>
            <person name="Wu L."/>
            <person name="Ma J."/>
        </authorList>
    </citation>
    <scope>NUCLEOTIDE SEQUENCE [LARGE SCALE GENOMIC DNA]</scope>
    <source>
        <strain evidence="4">JCM 17808</strain>
    </source>
</reference>
<proteinExistence type="predicted"/>
<evidence type="ECO:0000256" key="1">
    <source>
        <dbReference type="SAM" id="Coils"/>
    </source>
</evidence>